<evidence type="ECO:0000313" key="3">
    <source>
        <dbReference type="Proteomes" id="UP000000602"/>
    </source>
</evidence>
<name>Q6AK39_DESPS</name>
<dbReference type="AlphaFoldDB" id="Q6AK39"/>
<sequence>MRMNIGPTRIILINSGKYQYCNVSIDEAVHLVGANNAGKTSLIAVLQFLYVDNENCMFFTHPMDETKRYYFKGQYSYVLFECLTSNGYQVVGVRGLGMGGAHERFSYMGSFSLEDFYNADGTTRSSAEVRVELADRNYTVLKPKQLRAALTGVGDSKGVSLGLLPIKDQGGYEKIRNLYHNLLNLSHVGQKELKSALVHVAESDFRTKNGIDLEDAYSAGYERVIKGLERIKTLKEISPTIEKCVMEYDERISCRSDMVVGYQKISELFSVKKKENGEKKSDICDRKGELEDEIKEDLRRRDVLEEKLQVVIERIGALKGQLTELGVAEAKFSGYSPDIEIQIMKGLEVELEKIKFNLVAIKEDPLEVLEKRLFRKTKELVDLKNRLANVENSVATYLRSEFSDEEIGQFFTLYNHRLLGMKVADDGLIVKESDALVARIRAVLARIKEGTYADESVQIKLEPHLWPDISKFLNREEMQKDILLVEKRIAKDEALIVVAREQALLLGRKEELSQELKKKGAYHHGYISFTKSLENKGELEKELGSKDDERGVLYAEKKRLGEDVSAKKKESRIGAEKIIEIDRLERECVAKIHELVVPDADWQVDLGLVFDEDDLAVLISNHFSYGLEENRLSMSLQEKLNSIERTYYSALIKSSEQETINSLKGEIEGLAEQEKTVMKLWDAVWKSLATNMRDMLKDLGVLKSAVSEFNRKLAKVPISDLGSFKIIVVENQQIIGLMQDIVKTTETSLFSSVHNSTSTRSVDDLQNYFRAKGKIEVSDLFSLNFEVMKNGNTKAYTELKSIESEGTTVTIKVLVNIMLIKGLLAPSKKVLIPFFLDEVSKLDPDNLGSIVAQSVSLGFTPIVASPEPMDVISRFYTLRGGLEGLYVDDRSLGIIERLS</sequence>
<protein>
    <submittedName>
        <fullName evidence="2">Uncharacterized protein</fullName>
    </submittedName>
</protein>
<keyword evidence="1" id="KW-0175">Coiled coil</keyword>
<accession>Q6AK39</accession>
<dbReference type="eggNOG" id="COG0419">
    <property type="taxonomic scope" value="Bacteria"/>
</dbReference>
<gene>
    <name evidence="2" type="ordered locus">DP2558</name>
</gene>
<dbReference type="STRING" id="177439.DP2558"/>
<dbReference type="KEGG" id="dps:DP2558"/>
<dbReference type="Proteomes" id="UP000000602">
    <property type="component" value="Chromosome"/>
</dbReference>
<dbReference type="EMBL" id="CR522870">
    <property type="protein sequence ID" value="CAG37287.1"/>
    <property type="molecule type" value="Genomic_DNA"/>
</dbReference>
<reference evidence="3" key="1">
    <citation type="journal article" date="2004" name="Environ. Microbiol.">
        <title>The genome of Desulfotalea psychrophila, a sulfate-reducing bacterium from permanently cold Arctic sediments.</title>
        <authorList>
            <person name="Rabus R."/>
            <person name="Ruepp A."/>
            <person name="Frickey T."/>
            <person name="Rattei T."/>
            <person name="Fartmann B."/>
            <person name="Stark M."/>
            <person name="Bauer M."/>
            <person name="Zibat A."/>
            <person name="Lombardot T."/>
            <person name="Becker I."/>
            <person name="Amann J."/>
            <person name="Gellner K."/>
            <person name="Teeling H."/>
            <person name="Leuschner W.D."/>
            <person name="Gloeckner F.-O."/>
            <person name="Lupas A.N."/>
            <person name="Amann R."/>
            <person name="Klenk H.-P."/>
        </authorList>
    </citation>
    <scope>NUCLEOTIDE SEQUENCE [LARGE SCALE GENOMIC DNA]</scope>
    <source>
        <strain evidence="3">DSM 12343 / LSv54</strain>
    </source>
</reference>
<keyword evidence="3" id="KW-1185">Reference proteome</keyword>
<proteinExistence type="predicted"/>
<evidence type="ECO:0000313" key="2">
    <source>
        <dbReference type="EMBL" id="CAG37287.1"/>
    </source>
</evidence>
<organism evidence="2 3">
    <name type="scientific">Desulfotalea psychrophila (strain LSv54 / DSM 12343)</name>
    <dbReference type="NCBI Taxonomy" id="177439"/>
    <lineage>
        <taxon>Bacteria</taxon>
        <taxon>Pseudomonadati</taxon>
        <taxon>Thermodesulfobacteriota</taxon>
        <taxon>Desulfobulbia</taxon>
        <taxon>Desulfobulbales</taxon>
        <taxon>Desulfocapsaceae</taxon>
        <taxon>Desulfotalea</taxon>
    </lineage>
</organism>
<dbReference type="HOGENOM" id="CLU_014044_0_0_7"/>
<evidence type="ECO:0000256" key="1">
    <source>
        <dbReference type="SAM" id="Coils"/>
    </source>
</evidence>
<feature type="coiled-coil region" evidence="1">
    <location>
        <begin position="344"/>
        <end position="400"/>
    </location>
</feature>